<accession>A0A7W1XBM5</accession>
<protein>
    <submittedName>
        <fullName evidence="1">YolD-like family protein</fullName>
    </submittedName>
</protein>
<dbReference type="Proteomes" id="UP000530514">
    <property type="component" value="Unassembled WGS sequence"/>
</dbReference>
<gene>
    <name evidence="1" type="ORF">H1164_12075</name>
</gene>
<organism evidence="1 2">
    <name type="scientific">Thermoactinomyces daqus</name>
    <dbReference type="NCBI Taxonomy" id="1329516"/>
    <lineage>
        <taxon>Bacteria</taxon>
        <taxon>Bacillati</taxon>
        <taxon>Bacillota</taxon>
        <taxon>Bacilli</taxon>
        <taxon>Bacillales</taxon>
        <taxon>Thermoactinomycetaceae</taxon>
        <taxon>Thermoactinomyces</taxon>
    </lineage>
</organism>
<evidence type="ECO:0000313" key="2">
    <source>
        <dbReference type="Proteomes" id="UP000530514"/>
    </source>
</evidence>
<reference evidence="1 2" key="1">
    <citation type="submission" date="2020-07" db="EMBL/GenBank/DDBJ databases">
        <authorList>
            <person name="Feng H."/>
        </authorList>
    </citation>
    <scope>NUCLEOTIDE SEQUENCE [LARGE SCALE GENOMIC DNA]</scope>
    <source>
        <strain evidence="2">s-11</strain>
    </source>
</reference>
<dbReference type="InterPro" id="IPR014962">
    <property type="entry name" value="YolD"/>
</dbReference>
<name>A0A7W1XBM5_9BACL</name>
<comment type="caution">
    <text evidence="1">The sequence shown here is derived from an EMBL/GenBank/DDBJ whole genome shotgun (WGS) entry which is preliminary data.</text>
</comment>
<dbReference type="EMBL" id="JACEIP010000019">
    <property type="protein sequence ID" value="MBA4543626.1"/>
    <property type="molecule type" value="Genomic_DNA"/>
</dbReference>
<keyword evidence="2" id="KW-1185">Reference proteome</keyword>
<dbReference type="AlphaFoldDB" id="A0A7W1XBM5"/>
<dbReference type="Pfam" id="PF08863">
    <property type="entry name" value="YolD"/>
    <property type="match status" value="1"/>
</dbReference>
<dbReference type="OrthoDB" id="2376882at2"/>
<evidence type="ECO:0000313" key="1">
    <source>
        <dbReference type="EMBL" id="MBA4543626.1"/>
    </source>
</evidence>
<proteinExistence type="predicted"/>
<dbReference type="RefSeq" id="WP_033099118.1">
    <property type="nucleotide sequence ID" value="NZ_JACEIP010000019.1"/>
</dbReference>
<sequence length="116" mass="13791">MSEILDRKNMLWEGSRMFLPEHRQALAEQRARADDFIPPELDDDRWDEINRLILEALHSDFPLLIRYVENRRPRERCGFIQKIIPHERRLCLADGRHLYTISFADIYDVEPVSGGD</sequence>